<keyword evidence="3" id="KW-1185">Reference proteome</keyword>
<feature type="domain" description="HNH" evidence="1">
    <location>
        <begin position="33"/>
        <end position="85"/>
    </location>
</feature>
<organism evidence="2 3">
    <name type="scientific">Hominibacterium faecale</name>
    <dbReference type="NCBI Taxonomy" id="2839743"/>
    <lineage>
        <taxon>Bacteria</taxon>
        <taxon>Bacillati</taxon>
        <taxon>Bacillota</taxon>
        <taxon>Clostridia</taxon>
        <taxon>Peptostreptococcales</taxon>
        <taxon>Anaerovoracaceae</taxon>
        <taxon>Hominibacterium</taxon>
    </lineage>
</organism>
<comment type="caution">
    <text evidence="2">The sequence shown here is derived from an EMBL/GenBank/DDBJ whole genome shotgun (WGS) entry which is preliminary data.</text>
</comment>
<keyword evidence="2" id="KW-0378">Hydrolase</keyword>
<keyword evidence="2" id="KW-0255">Endonuclease</keyword>
<dbReference type="CDD" id="cd00085">
    <property type="entry name" value="HNHc"/>
    <property type="match status" value="1"/>
</dbReference>
<dbReference type="InterPro" id="IPR002711">
    <property type="entry name" value="HNH"/>
</dbReference>
<dbReference type="SUPFAM" id="SSF52540">
    <property type="entry name" value="P-loop containing nucleoside triphosphate hydrolases"/>
    <property type="match status" value="1"/>
</dbReference>
<gene>
    <name evidence="2" type="ORF">OBO34_15370</name>
</gene>
<sequence>MNNLQTFYRSREWETLTHVVRNERTADDGLLYCEHCGKPIVREYDAICHHMIALTDTNVNDATISLNPDNIQVVHHKCHNQIHSKLSWDINSKQVYLVWGCPLAGKTTYVQDVMIEGDLIIDVDSIWQALSGLDRYVKPGRLTGVVLDVRDHLIDLVRTRKGKWRNAYVIGSYPIRAERERLIKRLGAREIFIAVSGAEALRRASQLQDKRAFVDYQKFILEWQEKFTPPPTIEI</sequence>
<protein>
    <submittedName>
        <fullName evidence="2">HNH endonuclease</fullName>
    </submittedName>
</protein>
<reference evidence="2" key="1">
    <citation type="submission" date="2022-09" db="EMBL/GenBank/DDBJ databases">
        <title>Culturomic study of gut microbiota in children with autism spectrum disorder.</title>
        <authorList>
            <person name="Efimov B.A."/>
            <person name="Chaplin A.V."/>
            <person name="Sokolova S.R."/>
            <person name="Pikina A.P."/>
            <person name="Korzhanova M."/>
            <person name="Belova V."/>
            <person name="Korostin D."/>
        </authorList>
    </citation>
    <scope>NUCLEOTIDE SEQUENCE</scope>
    <source>
        <strain evidence="2">ASD5510</strain>
    </source>
</reference>
<proteinExistence type="predicted"/>
<accession>A0A9J6QU50</accession>
<keyword evidence="2" id="KW-0540">Nuclease</keyword>
<dbReference type="EMBL" id="JAOSHN010000006">
    <property type="protein sequence ID" value="MCU7379725.1"/>
    <property type="molecule type" value="Genomic_DNA"/>
</dbReference>
<dbReference type="InterPro" id="IPR003615">
    <property type="entry name" value="HNH_nuc"/>
</dbReference>
<dbReference type="GO" id="GO:0008270">
    <property type="term" value="F:zinc ion binding"/>
    <property type="evidence" value="ECO:0007669"/>
    <property type="project" value="InterPro"/>
</dbReference>
<dbReference type="GO" id="GO:0003676">
    <property type="term" value="F:nucleic acid binding"/>
    <property type="evidence" value="ECO:0007669"/>
    <property type="project" value="InterPro"/>
</dbReference>
<evidence type="ECO:0000313" key="2">
    <source>
        <dbReference type="EMBL" id="MCU7379725.1"/>
    </source>
</evidence>
<dbReference type="RefSeq" id="WP_269478626.1">
    <property type="nucleotide sequence ID" value="NZ_JAOSHN010000006.1"/>
</dbReference>
<dbReference type="Pfam" id="PF01844">
    <property type="entry name" value="HNH"/>
    <property type="match status" value="1"/>
</dbReference>
<name>A0A9J6QU50_9FIRM</name>
<dbReference type="InterPro" id="IPR027417">
    <property type="entry name" value="P-loop_NTPase"/>
</dbReference>
<dbReference type="Gene3D" id="3.40.50.300">
    <property type="entry name" value="P-loop containing nucleotide triphosphate hydrolases"/>
    <property type="match status" value="1"/>
</dbReference>
<dbReference type="GO" id="GO:0004519">
    <property type="term" value="F:endonuclease activity"/>
    <property type="evidence" value="ECO:0007669"/>
    <property type="project" value="UniProtKB-KW"/>
</dbReference>
<evidence type="ECO:0000313" key="3">
    <source>
        <dbReference type="Proteomes" id="UP001065549"/>
    </source>
</evidence>
<dbReference type="Proteomes" id="UP001065549">
    <property type="component" value="Unassembled WGS sequence"/>
</dbReference>
<evidence type="ECO:0000259" key="1">
    <source>
        <dbReference type="Pfam" id="PF01844"/>
    </source>
</evidence>
<dbReference type="AlphaFoldDB" id="A0A9J6QU50"/>